<dbReference type="EMBL" id="CAEY01001105">
    <property type="status" value="NOT_ANNOTATED_CDS"/>
    <property type="molecule type" value="Genomic_DNA"/>
</dbReference>
<dbReference type="HOGENOM" id="CLU_1724635_0_0_1"/>
<sequence length="152" mass="17390">MNTVSSLVKINRWFNLFIKSRPAICALRSNTTTTSNGIGDVNEAKPKTISYSQSKAAKEWKSAYNYFVPPDENEVWPSNYKVFAFCLAAIAVYCMIFREANDLDEDLEKPIFERLPELERPMLESALINAHYQGLPSQHLVKRLKELEAEGR</sequence>
<protein>
    <submittedName>
        <fullName evidence="1">Uncharacterized protein</fullName>
    </submittedName>
</protein>
<reference evidence="1" key="2">
    <citation type="submission" date="2015-06" db="UniProtKB">
        <authorList>
            <consortium name="EnsemblMetazoa"/>
        </authorList>
    </citation>
    <scope>IDENTIFICATION</scope>
</reference>
<accession>T1JYE6</accession>
<dbReference type="OMA" id="NEVWPSN"/>
<evidence type="ECO:0000313" key="2">
    <source>
        <dbReference type="Proteomes" id="UP000015104"/>
    </source>
</evidence>
<organism evidence="1 2">
    <name type="scientific">Tetranychus urticae</name>
    <name type="common">Two-spotted spider mite</name>
    <dbReference type="NCBI Taxonomy" id="32264"/>
    <lineage>
        <taxon>Eukaryota</taxon>
        <taxon>Metazoa</taxon>
        <taxon>Ecdysozoa</taxon>
        <taxon>Arthropoda</taxon>
        <taxon>Chelicerata</taxon>
        <taxon>Arachnida</taxon>
        <taxon>Acari</taxon>
        <taxon>Acariformes</taxon>
        <taxon>Trombidiformes</taxon>
        <taxon>Prostigmata</taxon>
        <taxon>Eleutherengona</taxon>
        <taxon>Raphignathae</taxon>
        <taxon>Tetranychoidea</taxon>
        <taxon>Tetranychidae</taxon>
        <taxon>Tetranychus</taxon>
    </lineage>
</organism>
<dbReference type="Proteomes" id="UP000015104">
    <property type="component" value="Unassembled WGS sequence"/>
</dbReference>
<name>T1JYE6_TETUR</name>
<evidence type="ECO:0000313" key="1">
    <source>
        <dbReference type="EnsemblMetazoa" id="tetur03g00090.1"/>
    </source>
</evidence>
<dbReference type="EnsemblMetazoa" id="tetur03g00090.1">
    <property type="protein sequence ID" value="tetur03g00090.1"/>
    <property type="gene ID" value="tetur03g00090"/>
</dbReference>
<dbReference type="KEGG" id="tut:107372310"/>
<dbReference type="OrthoDB" id="5783753at2759"/>
<dbReference type="InterPro" id="IPR029160">
    <property type="entry name" value="UQCC4"/>
</dbReference>
<keyword evidence="2" id="KW-1185">Reference proteome</keyword>
<reference evidence="2" key="1">
    <citation type="submission" date="2011-08" db="EMBL/GenBank/DDBJ databases">
        <authorList>
            <person name="Rombauts S."/>
        </authorList>
    </citation>
    <scope>NUCLEOTIDE SEQUENCE</scope>
    <source>
        <strain evidence="2">London</strain>
    </source>
</reference>
<proteinExistence type="predicted"/>
<dbReference type="AlphaFoldDB" id="T1JYE6"/>
<gene>
    <name evidence="1" type="primary">107372310</name>
</gene>
<dbReference type="Pfam" id="PF15013">
    <property type="entry name" value="CCSMST1"/>
    <property type="match status" value="1"/>
</dbReference>